<comment type="caution">
    <text evidence="2">The sequence shown here is derived from an EMBL/GenBank/DDBJ whole genome shotgun (WGS) entry which is preliminary data.</text>
</comment>
<evidence type="ECO:0000313" key="2">
    <source>
        <dbReference type="EMBL" id="TQD50808.1"/>
    </source>
</evidence>
<name>A0A508ASW3_9GAMM</name>
<proteinExistence type="predicted"/>
<dbReference type="EMBL" id="VICE01000030">
    <property type="protein sequence ID" value="TQD50808.1"/>
    <property type="molecule type" value="Genomic_DNA"/>
</dbReference>
<gene>
    <name evidence="2" type="ORF">FKV25_03260</name>
</gene>
<feature type="compositionally biased region" description="Low complexity" evidence="1">
    <location>
        <begin position="19"/>
        <end position="36"/>
    </location>
</feature>
<organism evidence="2 3">
    <name type="scientific">Marilutibacter aestuarii</name>
    <dbReference type="NCBI Taxonomy" id="1706195"/>
    <lineage>
        <taxon>Bacteria</taxon>
        <taxon>Pseudomonadati</taxon>
        <taxon>Pseudomonadota</taxon>
        <taxon>Gammaproteobacteria</taxon>
        <taxon>Lysobacterales</taxon>
        <taxon>Lysobacteraceae</taxon>
        <taxon>Marilutibacter</taxon>
    </lineage>
</organism>
<sequence>MTAEHGFVPRKASAIARCSPITHHPSPITHHPSPITNHQSPPTHHSPSVKSEALPPAAVVLMVTVFSVTKRVR</sequence>
<accession>A0A508ASW3</accession>
<evidence type="ECO:0000313" key="3">
    <source>
        <dbReference type="Proteomes" id="UP000318212"/>
    </source>
</evidence>
<reference evidence="2 3" key="1">
    <citation type="submission" date="2019-06" db="EMBL/GenBank/DDBJ databases">
        <title>Lysobacter alkalisoli sp. nov. isolated from saline soil.</title>
        <authorList>
            <person name="Sun J.-Q."/>
            <person name="Xu L."/>
        </authorList>
    </citation>
    <scope>NUCLEOTIDE SEQUENCE [LARGE SCALE GENOMIC DNA]</scope>
    <source>
        <strain evidence="2 3">JCM 31130</strain>
    </source>
</reference>
<keyword evidence="3" id="KW-1185">Reference proteome</keyword>
<feature type="compositionally biased region" description="Polar residues" evidence="1">
    <location>
        <begin position="37"/>
        <end position="49"/>
    </location>
</feature>
<feature type="region of interest" description="Disordered" evidence="1">
    <location>
        <begin position="14"/>
        <end position="51"/>
    </location>
</feature>
<dbReference type="Proteomes" id="UP000318212">
    <property type="component" value="Unassembled WGS sequence"/>
</dbReference>
<protein>
    <submittedName>
        <fullName evidence="2">Uncharacterized protein</fullName>
    </submittedName>
</protein>
<evidence type="ECO:0000256" key="1">
    <source>
        <dbReference type="SAM" id="MobiDB-lite"/>
    </source>
</evidence>
<dbReference type="AlphaFoldDB" id="A0A508ASW3"/>